<name>A0A9N7USB9_PLEPL</name>
<reference evidence="2" key="1">
    <citation type="submission" date="2020-03" db="EMBL/GenBank/DDBJ databases">
        <authorList>
            <person name="Weist P."/>
        </authorList>
    </citation>
    <scope>NUCLEOTIDE SEQUENCE</scope>
</reference>
<feature type="compositionally biased region" description="Basic and acidic residues" evidence="1">
    <location>
        <begin position="15"/>
        <end position="41"/>
    </location>
</feature>
<protein>
    <submittedName>
        <fullName evidence="2">Uncharacterized protein</fullName>
    </submittedName>
</protein>
<feature type="compositionally biased region" description="Basic residues" evidence="1">
    <location>
        <begin position="42"/>
        <end position="52"/>
    </location>
</feature>
<evidence type="ECO:0000313" key="3">
    <source>
        <dbReference type="Proteomes" id="UP001153269"/>
    </source>
</evidence>
<dbReference type="EMBL" id="CADEAL010002112">
    <property type="protein sequence ID" value="CAB1438117.1"/>
    <property type="molecule type" value="Genomic_DNA"/>
</dbReference>
<keyword evidence="3" id="KW-1185">Reference proteome</keyword>
<evidence type="ECO:0000256" key="1">
    <source>
        <dbReference type="SAM" id="MobiDB-lite"/>
    </source>
</evidence>
<gene>
    <name evidence="2" type="ORF">PLEPLA_LOCUS26073</name>
</gene>
<dbReference type="Proteomes" id="UP001153269">
    <property type="component" value="Unassembled WGS sequence"/>
</dbReference>
<comment type="caution">
    <text evidence="2">The sequence shown here is derived from an EMBL/GenBank/DDBJ whole genome shotgun (WGS) entry which is preliminary data.</text>
</comment>
<feature type="region of interest" description="Disordered" evidence="1">
    <location>
        <begin position="69"/>
        <end position="96"/>
    </location>
</feature>
<feature type="region of interest" description="Disordered" evidence="1">
    <location>
        <begin position="1"/>
        <end position="53"/>
    </location>
</feature>
<dbReference type="AlphaFoldDB" id="A0A9N7USB9"/>
<proteinExistence type="predicted"/>
<accession>A0A9N7USB9</accession>
<organism evidence="2 3">
    <name type="scientific">Pleuronectes platessa</name>
    <name type="common">European plaice</name>
    <dbReference type="NCBI Taxonomy" id="8262"/>
    <lineage>
        <taxon>Eukaryota</taxon>
        <taxon>Metazoa</taxon>
        <taxon>Chordata</taxon>
        <taxon>Craniata</taxon>
        <taxon>Vertebrata</taxon>
        <taxon>Euteleostomi</taxon>
        <taxon>Actinopterygii</taxon>
        <taxon>Neopterygii</taxon>
        <taxon>Teleostei</taxon>
        <taxon>Neoteleostei</taxon>
        <taxon>Acanthomorphata</taxon>
        <taxon>Carangaria</taxon>
        <taxon>Pleuronectiformes</taxon>
        <taxon>Pleuronectoidei</taxon>
        <taxon>Pleuronectidae</taxon>
        <taxon>Pleuronectes</taxon>
    </lineage>
</organism>
<feature type="compositionally biased region" description="Basic and acidic residues" evidence="1">
    <location>
        <begin position="70"/>
        <end position="87"/>
    </location>
</feature>
<evidence type="ECO:0000313" key="2">
    <source>
        <dbReference type="EMBL" id="CAB1438117.1"/>
    </source>
</evidence>
<sequence length="177" mass="19772">MEPGGRYCACPRLNSQRERERERERERKRERQQEKVSETKEKKHQVSVRRHGNQVVSRQGAIVVVFGGDRQTETDRDTDRVTDRGGHVEQQPQLPPASPSCWTCFPSALCGGLLTQRGSGAALSRYLSHLLVLFRHRPPAPVASVPVDVTPHGQRTGDGENGRALGSWCLDGKSCHQ</sequence>